<dbReference type="Proteomes" id="UP001494588">
    <property type="component" value="Unassembled WGS sequence"/>
</dbReference>
<evidence type="ECO:0000256" key="1">
    <source>
        <dbReference type="SAM" id="MobiDB-lite"/>
    </source>
</evidence>
<proteinExistence type="predicted"/>
<accession>A0ABU9QLT1</accession>
<feature type="compositionally biased region" description="Basic and acidic residues" evidence="1">
    <location>
        <begin position="29"/>
        <end position="40"/>
    </location>
</feature>
<name>A0ABU9QLT1_9BURK</name>
<protein>
    <submittedName>
        <fullName evidence="2">Uncharacterized protein</fullName>
    </submittedName>
</protein>
<feature type="region of interest" description="Disordered" evidence="1">
    <location>
        <begin position="22"/>
        <end position="58"/>
    </location>
</feature>
<comment type="caution">
    <text evidence="2">The sequence shown here is derived from an EMBL/GenBank/DDBJ whole genome shotgun (WGS) entry which is preliminary data.</text>
</comment>
<gene>
    <name evidence="2" type="ORF">V4C55_32445</name>
</gene>
<evidence type="ECO:0000313" key="2">
    <source>
        <dbReference type="EMBL" id="MEM5290443.1"/>
    </source>
</evidence>
<dbReference type="EMBL" id="JAZHGC010000036">
    <property type="protein sequence ID" value="MEM5290443.1"/>
    <property type="molecule type" value="Genomic_DNA"/>
</dbReference>
<evidence type="ECO:0000313" key="3">
    <source>
        <dbReference type="Proteomes" id="UP001494588"/>
    </source>
</evidence>
<sequence>MPDWTRYNAELLAKVGIPWPRLHPATHRPPPDDVRGEWHVPDTAGAGSASSPASPWQAVYEPADPSPWRVAYDALRQVSLQIVSLVALREALSRKGAQAAVAAQQAGIDARIDDEIDNWCGTRVPLHWPHPRTLALASELALLASQIPDTEVQTALVGISTRILERSA</sequence>
<reference evidence="2 3" key="1">
    <citation type="submission" date="2024-01" db="EMBL/GenBank/DDBJ databases">
        <title>The diversity of rhizobia nodulating Mimosa spp. in eleven states of Brazil covering several biomes is determined by host plant, location, and edaphic factors.</title>
        <authorList>
            <person name="Rouws L."/>
            <person name="Barauna A."/>
            <person name="Beukes C."/>
            <person name="De Faria S.M."/>
            <person name="Gross E."/>
            <person name="Dos Reis Junior F.B."/>
            <person name="Simon M."/>
            <person name="Maluk M."/>
            <person name="Odee D.W."/>
            <person name="Kenicer G."/>
            <person name="Young J.P.W."/>
            <person name="Reis V.M."/>
            <person name="Zilli J."/>
            <person name="James E.K."/>
        </authorList>
    </citation>
    <scope>NUCLEOTIDE SEQUENCE [LARGE SCALE GENOMIC DNA]</scope>
    <source>
        <strain evidence="2 3">JPY77</strain>
    </source>
</reference>
<organism evidence="2 3">
    <name type="scientific">Paraburkholderia sabiae</name>
    <dbReference type="NCBI Taxonomy" id="273251"/>
    <lineage>
        <taxon>Bacteria</taxon>
        <taxon>Pseudomonadati</taxon>
        <taxon>Pseudomonadota</taxon>
        <taxon>Betaproteobacteria</taxon>
        <taxon>Burkholderiales</taxon>
        <taxon>Burkholderiaceae</taxon>
        <taxon>Paraburkholderia</taxon>
    </lineage>
</organism>
<feature type="compositionally biased region" description="Low complexity" evidence="1">
    <location>
        <begin position="44"/>
        <end position="55"/>
    </location>
</feature>
<keyword evidence="3" id="KW-1185">Reference proteome</keyword>
<dbReference type="RefSeq" id="WP_201651940.1">
    <property type="nucleotide sequence ID" value="NZ_CAJHCS010000014.1"/>
</dbReference>